<comment type="subcellular location">
    <subcellularLocation>
        <location evidence="1">Nucleus</location>
    </subcellularLocation>
</comment>
<feature type="compositionally biased region" description="Polar residues" evidence="4">
    <location>
        <begin position="666"/>
        <end position="679"/>
    </location>
</feature>
<feature type="region of interest" description="Disordered" evidence="4">
    <location>
        <begin position="1105"/>
        <end position="1124"/>
    </location>
</feature>
<dbReference type="PROSITE" id="PS51184">
    <property type="entry name" value="JMJC"/>
    <property type="match status" value="1"/>
</dbReference>
<feature type="region of interest" description="Disordered" evidence="4">
    <location>
        <begin position="819"/>
        <end position="874"/>
    </location>
</feature>
<dbReference type="Pfam" id="PF02373">
    <property type="entry name" value="JmjC"/>
    <property type="match status" value="1"/>
</dbReference>
<proteinExistence type="predicted"/>
<feature type="compositionally biased region" description="Basic residues" evidence="4">
    <location>
        <begin position="784"/>
        <end position="793"/>
    </location>
</feature>
<organism evidence="6 7">
    <name type="scientific">Rhizoctonia solani</name>
    <dbReference type="NCBI Taxonomy" id="456999"/>
    <lineage>
        <taxon>Eukaryota</taxon>
        <taxon>Fungi</taxon>
        <taxon>Dikarya</taxon>
        <taxon>Basidiomycota</taxon>
        <taxon>Agaricomycotina</taxon>
        <taxon>Agaricomycetes</taxon>
        <taxon>Cantharellales</taxon>
        <taxon>Ceratobasidiaceae</taxon>
        <taxon>Rhizoctonia</taxon>
    </lineage>
</organism>
<feature type="domain" description="JmjC" evidence="5">
    <location>
        <begin position="1330"/>
        <end position="1507"/>
    </location>
</feature>
<feature type="region of interest" description="Disordered" evidence="4">
    <location>
        <begin position="1133"/>
        <end position="1203"/>
    </location>
</feature>
<dbReference type="GO" id="GO:0000785">
    <property type="term" value="C:chromatin"/>
    <property type="evidence" value="ECO:0007669"/>
    <property type="project" value="TreeGrafter"/>
</dbReference>
<evidence type="ECO:0000256" key="1">
    <source>
        <dbReference type="ARBA" id="ARBA00004123"/>
    </source>
</evidence>
<dbReference type="GO" id="GO:0046872">
    <property type="term" value="F:metal ion binding"/>
    <property type="evidence" value="ECO:0007669"/>
    <property type="project" value="UniProtKB-KW"/>
</dbReference>
<feature type="region of interest" description="Disordered" evidence="4">
    <location>
        <begin position="158"/>
        <end position="420"/>
    </location>
</feature>
<dbReference type="Proteomes" id="UP000663843">
    <property type="component" value="Unassembled WGS sequence"/>
</dbReference>
<accession>A0A8H3DLU1</accession>
<feature type="compositionally biased region" description="Basic and acidic residues" evidence="4">
    <location>
        <begin position="532"/>
        <end position="551"/>
    </location>
</feature>
<feature type="region of interest" description="Disordered" evidence="4">
    <location>
        <begin position="71"/>
        <end position="137"/>
    </location>
</feature>
<feature type="compositionally biased region" description="Basic residues" evidence="4">
    <location>
        <begin position="182"/>
        <end position="202"/>
    </location>
</feature>
<dbReference type="SMART" id="SM00558">
    <property type="entry name" value="JmjC"/>
    <property type="match status" value="1"/>
</dbReference>
<feature type="compositionally biased region" description="Low complexity" evidence="4">
    <location>
        <begin position="1152"/>
        <end position="1163"/>
    </location>
</feature>
<gene>
    <name evidence="6" type="ORF">RDB_LOCUS182619</name>
</gene>
<keyword evidence="2" id="KW-0479">Metal-binding</keyword>
<feature type="compositionally biased region" description="Low complexity" evidence="4">
    <location>
        <begin position="729"/>
        <end position="739"/>
    </location>
</feature>
<feature type="compositionally biased region" description="Polar residues" evidence="4">
    <location>
        <begin position="552"/>
        <end position="567"/>
    </location>
</feature>
<feature type="compositionally biased region" description="Acidic residues" evidence="4">
    <location>
        <begin position="255"/>
        <end position="268"/>
    </location>
</feature>
<feature type="compositionally biased region" description="Basic residues" evidence="4">
    <location>
        <begin position="387"/>
        <end position="399"/>
    </location>
</feature>
<dbReference type="GO" id="GO:0006357">
    <property type="term" value="P:regulation of transcription by RNA polymerase II"/>
    <property type="evidence" value="ECO:0007669"/>
    <property type="project" value="TreeGrafter"/>
</dbReference>
<feature type="region of interest" description="Disordered" evidence="4">
    <location>
        <begin position="432"/>
        <end position="807"/>
    </location>
</feature>
<dbReference type="SUPFAM" id="SSF51197">
    <property type="entry name" value="Clavaminate synthase-like"/>
    <property type="match status" value="1"/>
</dbReference>
<dbReference type="Gene3D" id="2.60.120.650">
    <property type="entry name" value="Cupin"/>
    <property type="match status" value="1"/>
</dbReference>
<dbReference type="PANTHER" id="PTHR12549:SF38">
    <property type="entry name" value="JMJC DOMAIN-CONTAINING HISTONE DEMETHYLASE 2, ISOFORM A"/>
    <property type="match status" value="1"/>
</dbReference>
<comment type="caution">
    <text evidence="6">The sequence shown here is derived from an EMBL/GenBank/DDBJ whole genome shotgun (WGS) entry which is preliminary data.</text>
</comment>
<evidence type="ECO:0000256" key="3">
    <source>
        <dbReference type="ARBA" id="ARBA00023242"/>
    </source>
</evidence>
<evidence type="ECO:0000256" key="2">
    <source>
        <dbReference type="ARBA" id="ARBA00022723"/>
    </source>
</evidence>
<evidence type="ECO:0000313" key="6">
    <source>
        <dbReference type="EMBL" id="CAE6533670.1"/>
    </source>
</evidence>
<dbReference type="GO" id="GO:0032454">
    <property type="term" value="F:histone H3K9 demethylase activity"/>
    <property type="evidence" value="ECO:0007669"/>
    <property type="project" value="InterPro"/>
</dbReference>
<evidence type="ECO:0000259" key="5">
    <source>
        <dbReference type="PROSITE" id="PS51184"/>
    </source>
</evidence>
<feature type="compositionally biased region" description="Polar residues" evidence="4">
    <location>
        <begin position="93"/>
        <end position="104"/>
    </location>
</feature>
<dbReference type="EMBL" id="CAJMWT010008475">
    <property type="protein sequence ID" value="CAE6533670.1"/>
    <property type="molecule type" value="Genomic_DNA"/>
</dbReference>
<evidence type="ECO:0000313" key="7">
    <source>
        <dbReference type="Proteomes" id="UP000663843"/>
    </source>
</evidence>
<protein>
    <recommendedName>
        <fullName evidence="5">JmjC domain-containing protein</fullName>
    </recommendedName>
</protein>
<evidence type="ECO:0000256" key="4">
    <source>
        <dbReference type="SAM" id="MobiDB-lite"/>
    </source>
</evidence>
<dbReference type="GO" id="GO:0000118">
    <property type="term" value="C:histone deacetylase complex"/>
    <property type="evidence" value="ECO:0007669"/>
    <property type="project" value="TreeGrafter"/>
</dbReference>
<name>A0A8H3DLU1_9AGAM</name>
<dbReference type="GO" id="GO:0003712">
    <property type="term" value="F:transcription coregulator activity"/>
    <property type="evidence" value="ECO:0007669"/>
    <property type="project" value="TreeGrafter"/>
</dbReference>
<feature type="compositionally biased region" description="Low complexity" evidence="4">
    <location>
        <begin position="441"/>
        <end position="455"/>
    </location>
</feature>
<feature type="compositionally biased region" description="Acidic residues" evidence="4">
    <location>
        <begin position="744"/>
        <end position="761"/>
    </location>
</feature>
<sequence>MSVGRPTSATPLVKQEELAAEAQNLLHLGNDVSEADVELLLNFRRDSAQVARVSTPPVSASRVSISALLNSEDGNAPRNPATPHAVTIHTPATPHSSTTNSGVSPTHPPPLSRTPVTSNSKPSDMPALEAPRKPPLTLERDFDRATKSMSISVEPEVIPPSTARAPSPPVSPMTPRTTVKAKPTKVGKGRGRVSKGPKKRQGKGWIIESCTTSGAPSDIEPELEPEVGTSQSPEESPEKNMNRKPIVLKQLQELFDGDSDLTDLDDIDGPGSSSDEQTLEYDPGLAGLPPVPVSSDSEYAPRTGSTSRVDANGEKRTRGSRISLDYGAFQTSVRPSVRLATRAPTANVPKRDARTRKTQPGDQQGQARRGRPASKDVDALLTPSSRTIKRGRGRPRKIKPPSLSASSISLGEWQEDKPDEMATAKVVRDAFKGKGRSKGDSGTSTLTELTESSPSLGGGKSIMGSSPVRRLRELAMSDTPNLSARSDGGITHISGSAGDRNEESDEEERLRRVRKYQTIEANQESEGEEHEAEIQVRDFIHEEMPRRRMSEPNRQQDGSSRGPSQRYPSPLKPSGSVKSSRRRTSLEVVLPSRPSKSRRSSFPEGSRNMSSSRARLLPAVVSTSQSNKPQRVYVLLPEPSGAWTSALTRPKSEVASLAPSEDYSMEGSNTEDVSSNGITVESMSEQSEEPPSKRPRRSTSASSVAGKAKGKGVASRRGSTGSRGRGGRTKSSSRLSESTSQDHMEEDVEDEEMLSTIEEDPPVQSHRAKKAIIPAEADSLSTSRPKRHSKPSIRARESAEQELGWNEEDTPMVVTIKEKPRRSNSSKFVLRVTETPPASEHSSTMGSRGKSKGKRAVSASDESRPVKRSRKSQIASPALVELREGDYILRPQDKRCWNYNFDQDIVSRCVACKKKKFGDTCRFVHVRWFQFKHPASDPVGVKFESPKGETEKEEEPKYHLPYQWNITPEIEQVERMRLAIARALYPILKEELAHASKPNIIRRAIEIEVRATCDVCVTSVFSSCHMCTRCGRELCGACFQRVEEMCPPGTQLEYTGSASKDRQLHKYRACSWGRIFHLPTDFQPVTRFSRQELEHTVADMESLINEKNKNAPAPREGSTSRTAQAQIANWASRVPPWNPTSPHASTEPPALSSAGSSRDVSSSRGTPDPQQPTMPIIASPTMSPTHEVQFSPDVGPLPGKRPRVSHYGRLDPASVPSHAVHHFSKVLPEEEFKPLWARGEAIVVQNLLDQFKLNWSPEYFTSEYGEQRCMVVNCTDNKDMEMTVKDFFEMFGKTDRGAGILKLKDWPAQADFKDDFPKLYDDFMGALPVPNYTRRDGILNLASHFATNAIAPDLGPKMYNAFTSIEGPGGQGSTRLHMDMADAVNIMMYASKCPDGSPGVAAWDIFRARDSDKIRAYLRRHFKDRANEFRDPIHSQLFYLDSHHRKKLCDEEQVFSWRIYQRPGDAVFIPAGCAHQVCNLADCIKIAIDFVSIENIDRCEKLTTEFRNENDTFTWKEDVLQLRTMMMYAWRSTTQLRKCWYDDLAKLEKGEETSEGNSSDSSPSADS</sequence>
<dbReference type="PANTHER" id="PTHR12549">
    <property type="entry name" value="JMJC DOMAIN-CONTAINING HISTONE DEMETHYLATION PROTEIN"/>
    <property type="match status" value="1"/>
</dbReference>
<dbReference type="InterPro" id="IPR045109">
    <property type="entry name" value="LSDs-like"/>
</dbReference>
<dbReference type="InterPro" id="IPR003347">
    <property type="entry name" value="JmjC_dom"/>
</dbReference>
<dbReference type="GO" id="GO:0031490">
    <property type="term" value="F:chromatin DNA binding"/>
    <property type="evidence" value="ECO:0007669"/>
    <property type="project" value="TreeGrafter"/>
</dbReference>
<reference evidence="6" key="1">
    <citation type="submission" date="2021-01" db="EMBL/GenBank/DDBJ databases">
        <authorList>
            <person name="Kaushik A."/>
        </authorList>
    </citation>
    <scope>NUCLEOTIDE SEQUENCE</scope>
    <source>
        <strain evidence="6">AG2-2IIIB</strain>
    </source>
</reference>
<keyword evidence="3" id="KW-0539">Nucleus</keyword>